<accession>A0ABT3KUV4</accession>
<protein>
    <submittedName>
        <fullName evidence="10">Asp-tRNA(Asn)/Glu-tRNA(Gln) amidotransferase GatCAB subunit C</fullName>
    </submittedName>
</protein>
<dbReference type="InterPro" id="IPR006656">
    <property type="entry name" value="Mopterin_OxRdtase"/>
</dbReference>
<feature type="domain" description="Molybdopterin dinucleotide-binding" evidence="8">
    <location>
        <begin position="627"/>
        <end position="740"/>
    </location>
</feature>
<comment type="similarity">
    <text evidence="2">Belongs to the prokaryotic molybdopterin-containing oxidoreductase family.</text>
</comment>
<comment type="cofactor">
    <cofactor evidence="1">
        <name>Mo-bis(molybdopterin guanine dinucleotide)</name>
        <dbReference type="ChEBI" id="CHEBI:60539"/>
    </cofactor>
</comment>
<name>A0ABT3KUV4_9BURK</name>
<evidence type="ECO:0000256" key="3">
    <source>
        <dbReference type="ARBA" id="ARBA00022505"/>
    </source>
</evidence>
<dbReference type="PANTHER" id="PTHR43742:SF10">
    <property type="entry name" value="TRIMETHYLAMINE-N-OXIDE REDUCTASE 2"/>
    <property type="match status" value="1"/>
</dbReference>
<dbReference type="Gene3D" id="3.40.50.740">
    <property type="match status" value="1"/>
</dbReference>
<keyword evidence="5" id="KW-0574">Periplasm</keyword>
<dbReference type="InterPro" id="IPR050612">
    <property type="entry name" value="Prok_Mopterin_Oxidored"/>
</dbReference>
<evidence type="ECO:0000256" key="6">
    <source>
        <dbReference type="ARBA" id="ARBA00023002"/>
    </source>
</evidence>
<reference evidence="11" key="1">
    <citation type="submission" date="2023-07" db="EMBL/GenBank/DDBJ databases">
        <title>Verminephrobacter genomes.</title>
        <authorList>
            <person name="Lund M.B."/>
        </authorList>
    </citation>
    <scope>NUCLEOTIDE SEQUENCE [LARGE SCALE GENOMIC DNA]</scope>
    <source>
        <strain evidence="11">AtM5-05</strain>
    </source>
</reference>
<dbReference type="CDD" id="cd02793">
    <property type="entry name" value="MopB_CT_DMSOR-BSOR-TMAOR"/>
    <property type="match status" value="1"/>
</dbReference>
<evidence type="ECO:0000256" key="1">
    <source>
        <dbReference type="ARBA" id="ARBA00001942"/>
    </source>
</evidence>
<dbReference type="Gene3D" id="2.40.40.20">
    <property type="match status" value="1"/>
</dbReference>
<proteinExistence type="inferred from homology"/>
<dbReference type="InterPro" id="IPR009010">
    <property type="entry name" value="Asp_de-COase-like_dom_sf"/>
</dbReference>
<dbReference type="PROSITE" id="PS00490">
    <property type="entry name" value="MOLYBDOPTERIN_PROK_2"/>
    <property type="match status" value="1"/>
</dbReference>
<organism evidence="10 11">
    <name type="scientific">Verminephrobacter aporrectodeae subsp. tuberculatae</name>
    <dbReference type="NCBI Taxonomy" id="1110392"/>
    <lineage>
        <taxon>Bacteria</taxon>
        <taxon>Pseudomonadati</taxon>
        <taxon>Pseudomonadota</taxon>
        <taxon>Betaproteobacteria</taxon>
        <taxon>Burkholderiales</taxon>
        <taxon>Comamonadaceae</taxon>
        <taxon>Verminephrobacter</taxon>
    </lineage>
</organism>
<evidence type="ECO:0000256" key="2">
    <source>
        <dbReference type="ARBA" id="ARBA00010312"/>
    </source>
</evidence>
<sequence length="777" mass="83778">MSTDVQRFPSLSHWGAFTAVVRAGRLLACEPFAFDSAPSPILQAMPGMVHSSLRICRPAVRKGWLQQRQASDRSARGSEAFVEVPWDTALELVAEELARVRGEYGNTALFGGSYGWSSAGRLHHARTLTHRFLNAGGGCVNQAGNYSWGAAQFLLPHVIGTHAPVTGRVTDWNNVVAHTGLFIAFGGLPLRNTQITSGGAGEHSAADWLARAAAVGVEFVVVSPTRSDVPAGTGARWIPIRPNTDTALMLAMVHTLIVGGLHARDFLQTHCVGFGPFSAYLLGETDGVAKDAQWAQGICGVPAAEIRALALRAAGTRTLLSCAWSLQRAHHGEQPYWASIALAAALGQIGLPGGGFAFGHGSMNGVGNPRPDVPGPEMSAGRNPTGRAIPVARLADMLQHPGEPFEFNGRTEVYPDIRMVYWAGGNPFHHHQDLNRLVQAWQKPQTIVVHESWWTPTARRADIVLPATTTLERNDIGGSSRDRFVLAMHQALAPHAQSRNDFDIYRELSAIAGHELAFTEGRDEGQWLRHIYASMRQSWRKAGIDAPGFDAFWEAGHWELPKPDRDFVLFEAFRRDPRVFALKTPSGKIEICSQRIAGFGYADCPPHPTWMAPVEWLGAEAAQRFPLHLVSSQPADKLHSQMDAGTVSRAAKIKGRERVLIAPADAARRAIASGDLVKVFNQRGACIAAAVVDPDTMQGVAIMSTGAWFDPAGPALERHGNPNVLTIDIGTSRLAQAPSALSALVEIEKWQGAAPAVRAFEVPEISGAPPSPPTRPA</sequence>
<dbReference type="InterPro" id="IPR041954">
    <property type="entry name" value="CT_DMSOR/BSOR/TMAOR"/>
</dbReference>
<keyword evidence="11" id="KW-1185">Reference proteome</keyword>
<comment type="caution">
    <text evidence="10">The sequence shown here is derived from an EMBL/GenBank/DDBJ whole genome shotgun (WGS) entry which is preliminary data.</text>
</comment>
<dbReference type="Gene3D" id="3.40.228.10">
    <property type="entry name" value="Dimethylsulfoxide Reductase, domain 2"/>
    <property type="match status" value="1"/>
</dbReference>
<evidence type="ECO:0000256" key="4">
    <source>
        <dbReference type="ARBA" id="ARBA00022723"/>
    </source>
</evidence>
<evidence type="ECO:0000259" key="9">
    <source>
        <dbReference type="Pfam" id="PF18364"/>
    </source>
</evidence>
<dbReference type="InterPro" id="IPR006655">
    <property type="entry name" value="Mopterin_OxRdtase_prok_CS"/>
</dbReference>
<dbReference type="Gene3D" id="3.90.55.10">
    <property type="entry name" value="Dimethylsulfoxide Reductase, domain 3"/>
    <property type="match status" value="1"/>
</dbReference>
<feature type="domain" description="Molybdopterin oxidoreductase N-terminal" evidence="9">
    <location>
        <begin position="10"/>
        <end position="50"/>
    </location>
</feature>
<dbReference type="InterPro" id="IPR006657">
    <property type="entry name" value="MoPterin_dinucl-bd_dom"/>
</dbReference>
<evidence type="ECO:0000259" key="7">
    <source>
        <dbReference type="Pfam" id="PF00384"/>
    </source>
</evidence>
<dbReference type="Proteomes" id="UP001208935">
    <property type="component" value="Unassembled WGS sequence"/>
</dbReference>
<dbReference type="CDD" id="cd02769">
    <property type="entry name" value="MopB_DMSOR-BSOR-TMAOR"/>
    <property type="match status" value="1"/>
</dbReference>
<dbReference type="Pfam" id="PF01568">
    <property type="entry name" value="Molydop_binding"/>
    <property type="match status" value="1"/>
</dbReference>
<dbReference type="RefSeq" id="WP_265282520.1">
    <property type="nucleotide sequence ID" value="NZ_QZCW01000002.1"/>
</dbReference>
<gene>
    <name evidence="10" type="ORF">D5039_13570</name>
</gene>
<dbReference type="PANTHER" id="PTHR43742">
    <property type="entry name" value="TRIMETHYLAMINE-N-OXIDE REDUCTASE"/>
    <property type="match status" value="1"/>
</dbReference>
<dbReference type="EMBL" id="QZCW01000002">
    <property type="protein sequence ID" value="MCW5322139.1"/>
    <property type="molecule type" value="Genomic_DNA"/>
</dbReference>
<keyword evidence="4" id="KW-0479">Metal-binding</keyword>
<evidence type="ECO:0000313" key="11">
    <source>
        <dbReference type="Proteomes" id="UP001208935"/>
    </source>
</evidence>
<keyword evidence="3" id="KW-0500">Molybdenum</keyword>
<feature type="domain" description="Molybdopterin oxidoreductase" evidence="7">
    <location>
        <begin position="54"/>
        <end position="509"/>
    </location>
</feature>
<evidence type="ECO:0000256" key="5">
    <source>
        <dbReference type="ARBA" id="ARBA00022764"/>
    </source>
</evidence>
<dbReference type="Pfam" id="PF18364">
    <property type="entry name" value="Molybdopterin_N"/>
    <property type="match status" value="1"/>
</dbReference>
<evidence type="ECO:0000313" key="10">
    <source>
        <dbReference type="EMBL" id="MCW5322139.1"/>
    </source>
</evidence>
<evidence type="ECO:0000259" key="8">
    <source>
        <dbReference type="Pfam" id="PF01568"/>
    </source>
</evidence>
<dbReference type="SUPFAM" id="SSF50692">
    <property type="entry name" value="ADC-like"/>
    <property type="match status" value="1"/>
</dbReference>
<dbReference type="InterPro" id="IPR041460">
    <property type="entry name" value="Molybdopterin_N"/>
</dbReference>
<dbReference type="SUPFAM" id="SSF53706">
    <property type="entry name" value="Formate dehydrogenase/DMSO reductase, domains 1-3"/>
    <property type="match status" value="1"/>
</dbReference>
<dbReference type="Pfam" id="PF00384">
    <property type="entry name" value="Molybdopterin"/>
    <property type="match status" value="1"/>
</dbReference>
<keyword evidence="6" id="KW-0560">Oxidoreductase</keyword>